<dbReference type="Proteomes" id="UP000228934">
    <property type="component" value="Unassembled WGS sequence"/>
</dbReference>
<proteinExistence type="predicted"/>
<evidence type="ECO:0000313" key="1">
    <source>
        <dbReference type="EMBL" id="PIO26293.1"/>
    </source>
</evidence>
<keyword evidence="2" id="KW-1185">Reference proteome</keyword>
<sequence>MWMKERWWRLLPQQVMYRLWKNNLILSPVTVPKG</sequence>
<reference evidence="2" key="1">
    <citation type="journal article" date="2017" name="Nat. Commun.">
        <title>The North American bullfrog draft genome provides insight into hormonal regulation of long noncoding RNA.</title>
        <authorList>
            <person name="Hammond S.A."/>
            <person name="Warren R.L."/>
            <person name="Vandervalk B.P."/>
            <person name="Kucuk E."/>
            <person name="Khan H."/>
            <person name="Gibb E.A."/>
            <person name="Pandoh P."/>
            <person name="Kirk H."/>
            <person name="Zhao Y."/>
            <person name="Jones M."/>
            <person name="Mungall A.J."/>
            <person name="Coope R."/>
            <person name="Pleasance S."/>
            <person name="Moore R.A."/>
            <person name="Holt R.A."/>
            <person name="Round J.M."/>
            <person name="Ohora S."/>
            <person name="Walle B.V."/>
            <person name="Veldhoen N."/>
            <person name="Helbing C.C."/>
            <person name="Birol I."/>
        </authorList>
    </citation>
    <scope>NUCLEOTIDE SEQUENCE [LARGE SCALE GENOMIC DNA]</scope>
</reference>
<organism evidence="1 2">
    <name type="scientific">Aquarana catesbeiana</name>
    <name type="common">American bullfrog</name>
    <name type="synonym">Rana catesbeiana</name>
    <dbReference type="NCBI Taxonomy" id="8400"/>
    <lineage>
        <taxon>Eukaryota</taxon>
        <taxon>Metazoa</taxon>
        <taxon>Chordata</taxon>
        <taxon>Craniata</taxon>
        <taxon>Vertebrata</taxon>
        <taxon>Euteleostomi</taxon>
        <taxon>Amphibia</taxon>
        <taxon>Batrachia</taxon>
        <taxon>Anura</taxon>
        <taxon>Neobatrachia</taxon>
        <taxon>Ranoidea</taxon>
        <taxon>Ranidae</taxon>
        <taxon>Aquarana</taxon>
    </lineage>
</organism>
<protein>
    <submittedName>
        <fullName evidence="1">Uncharacterized protein</fullName>
    </submittedName>
</protein>
<dbReference type="EMBL" id="KV947008">
    <property type="protein sequence ID" value="PIO26293.1"/>
    <property type="molecule type" value="Genomic_DNA"/>
</dbReference>
<dbReference type="AlphaFoldDB" id="A0A2G9RGE2"/>
<accession>A0A2G9RGE2</accession>
<evidence type="ECO:0000313" key="2">
    <source>
        <dbReference type="Proteomes" id="UP000228934"/>
    </source>
</evidence>
<gene>
    <name evidence="1" type="ORF">AB205_0015860</name>
</gene>
<name>A0A2G9RGE2_AQUCT</name>